<evidence type="ECO:0000313" key="3">
    <source>
        <dbReference type="Proteomes" id="UP000092607"/>
    </source>
</evidence>
<feature type="transmembrane region" description="Helical" evidence="1">
    <location>
        <begin position="12"/>
        <end position="42"/>
    </location>
</feature>
<gene>
    <name evidence="2" type="ORF">A9309_01995</name>
</gene>
<evidence type="ECO:0000256" key="1">
    <source>
        <dbReference type="SAM" id="Phobius"/>
    </source>
</evidence>
<evidence type="ECO:0000313" key="2">
    <source>
        <dbReference type="EMBL" id="OBX65624.1"/>
    </source>
</evidence>
<reference evidence="2 3" key="1">
    <citation type="submission" date="2016-06" db="EMBL/GenBank/DDBJ databases">
        <title>Draft genome of Moraxella lacunata CCUG 57757A.</title>
        <authorList>
            <person name="Salva-Serra F."/>
            <person name="Engstrom-Jakobsson H."/>
            <person name="Thorell K."/>
            <person name="Gonzales-Siles L."/>
            <person name="Karlsson R."/>
            <person name="Boulund F."/>
            <person name="Engstrand L."/>
            <person name="Kristiansson E."/>
            <person name="Moore E."/>
        </authorList>
    </citation>
    <scope>NUCLEOTIDE SEQUENCE [LARGE SCALE GENOMIC DNA]</scope>
    <source>
        <strain evidence="2 3">CCUG 57757A</strain>
    </source>
</reference>
<organism evidence="2 3">
    <name type="scientific">Moraxella lacunata</name>
    <dbReference type="NCBI Taxonomy" id="477"/>
    <lineage>
        <taxon>Bacteria</taxon>
        <taxon>Pseudomonadati</taxon>
        <taxon>Pseudomonadota</taxon>
        <taxon>Gammaproteobacteria</taxon>
        <taxon>Moraxellales</taxon>
        <taxon>Moraxellaceae</taxon>
        <taxon>Moraxella</taxon>
    </lineage>
</organism>
<accession>A0A1B8Q790</accession>
<evidence type="ECO:0008006" key="4">
    <source>
        <dbReference type="Google" id="ProtNLM"/>
    </source>
</evidence>
<dbReference type="AlphaFoldDB" id="A0A1B8Q790"/>
<keyword evidence="1" id="KW-0812">Transmembrane</keyword>
<sequence length="160" mass="18147">MSFFNPEHQPFAIALIVLAVIISILVGDAFFIILAMVFLGVATAQGKHLVIKISIGALLVAVVLYYLFFGYYWTSHGSIHQVCGQLNKIEHRSLGRQSVLSLYLDDPMSQKSYRFDRLDNWHGDDVFRPYKAGDVICVKYTKSPILTRTYPHILTDIQPK</sequence>
<dbReference type="EMBL" id="LZMS01000033">
    <property type="protein sequence ID" value="OBX65624.1"/>
    <property type="molecule type" value="Genomic_DNA"/>
</dbReference>
<protein>
    <recommendedName>
        <fullName evidence="4">DUF3592 domain-containing protein</fullName>
    </recommendedName>
</protein>
<name>A0A1B8Q790_MORLA</name>
<keyword evidence="1" id="KW-0472">Membrane</keyword>
<feature type="transmembrane region" description="Helical" evidence="1">
    <location>
        <begin position="49"/>
        <end position="73"/>
    </location>
</feature>
<keyword evidence="1" id="KW-1133">Transmembrane helix</keyword>
<proteinExistence type="predicted"/>
<comment type="caution">
    <text evidence="2">The sequence shown here is derived from an EMBL/GenBank/DDBJ whole genome shotgun (WGS) entry which is preliminary data.</text>
</comment>
<dbReference type="Proteomes" id="UP000092607">
    <property type="component" value="Unassembled WGS sequence"/>
</dbReference>
<dbReference type="RefSeq" id="WP_065255680.1">
    <property type="nucleotide sequence ID" value="NZ_JARDJM010000022.1"/>
</dbReference>